<evidence type="ECO:0000313" key="1">
    <source>
        <dbReference type="EMBL" id="KAK7378936.1"/>
    </source>
</evidence>
<reference evidence="1 2" key="1">
    <citation type="submission" date="2024-01" db="EMBL/GenBank/DDBJ databases">
        <title>The genomes of 5 underutilized Papilionoideae crops provide insights into root nodulation and disease resistanc.</title>
        <authorList>
            <person name="Jiang F."/>
        </authorList>
    </citation>
    <scope>NUCLEOTIDE SEQUENCE [LARGE SCALE GENOMIC DNA]</scope>
    <source>
        <strain evidence="1">JINMINGXINNONG_FW02</strain>
        <tissue evidence="1">Leaves</tissue>
    </source>
</reference>
<organism evidence="1 2">
    <name type="scientific">Phaseolus coccineus</name>
    <name type="common">Scarlet runner bean</name>
    <name type="synonym">Phaseolus multiflorus</name>
    <dbReference type="NCBI Taxonomy" id="3886"/>
    <lineage>
        <taxon>Eukaryota</taxon>
        <taxon>Viridiplantae</taxon>
        <taxon>Streptophyta</taxon>
        <taxon>Embryophyta</taxon>
        <taxon>Tracheophyta</taxon>
        <taxon>Spermatophyta</taxon>
        <taxon>Magnoliopsida</taxon>
        <taxon>eudicotyledons</taxon>
        <taxon>Gunneridae</taxon>
        <taxon>Pentapetalae</taxon>
        <taxon>rosids</taxon>
        <taxon>fabids</taxon>
        <taxon>Fabales</taxon>
        <taxon>Fabaceae</taxon>
        <taxon>Papilionoideae</taxon>
        <taxon>50 kb inversion clade</taxon>
        <taxon>NPAAA clade</taxon>
        <taxon>indigoferoid/millettioid clade</taxon>
        <taxon>Phaseoleae</taxon>
        <taxon>Phaseolus</taxon>
    </lineage>
</organism>
<proteinExistence type="predicted"/>
<keyword evidence="2" id="KW-1185">Reference proteome</keyword>
<accession>A0AAN9RN97</accession>
<evidence type="ECO:0000313" key="2">
    <source>
        <dbReference type="Proteomes" id="UP001374584"/>
    </source>
</evidence>
<dbReference type="EMBL" id="JAYMYR010000002">
    <property type="protein sequence ID" value="KAK7378936.1"/>
    <property type="molecule type" value="Genomic_DNA"/>
</dbReference>
<comment type="caution">
    <text evidence="1">The sequence shown here is derived from an EMBL/GenBank/DDBJ whole genome shotgun (WGS) entry which is preliminary data.</text>
</comment>
<dbReference type="AlphaFoldDB" id="A0AAN9RN97"/>
<name>A0AAN9RN97_PHACN</name>
<gene>
    <name evidence="1" type="ORF">VNO80_04385</name>
</gene>
<sequence length="79" mass="8707">MARHEKELARLKRKTKRYSNNGLRGVMHRLHGTSHGAGDCSHSHDYLLLPKEAGCGVSLALILFSPHNMLSLATDSISI</sequence>
<protein>
    <submittedName>
        <fullName evidence="1">Uncharacterized protein</fullName>
    </submittedName>
</protein>
<dbReference type="Proteomes" id="UP001374584">
    <property type="component" value="Unassembled WGS sequence"/>
</dbReference>